<dbReference type="InterPro" id="IPR050266">
    <property type="entry name" value="AB_hydrolase_sf"/>
</dbReference>
<gene>
    <name evidence="2" type="ORF">FKR81_30030</name>
</gene>
<keyword evidence="2" id="KW-0378">Hydrolase</keyword>
<comment type="caution">
    <text evidence="2">The sequence shown here is derived from an EMBL/GenBank/DDBJ whole genome shotgun (WGS) entry which is preliminary data.</text>
</comment>
<sequence>MPDLIAHDGTRLAYRVAGQGRPVVCLQGGPMMDATYLGDLGGLSEHVQLILPDYRGTGASQTPADITSCRCDRLVDDVEALRAHLGLDQLDLLAHCAGANVAVQYAARHPERVHKLAMITPSTMAIGVTATGEDRREIVRRREGEPWFEHASNAFEKIQAGEAADWEAIAPFTYGRWDAAAQAHYADMETHRNWEAAAAFVAEGAFTPEATRPALAEFDAPVLLLAGELDTGAPPPVVAGYTALFPNHTYVTQEGGGHFPWVDNPTWFAQTVATFLA</sequence>
<evidence type="ECO:0000313" key="3">
    <source>
        <dbReference type="Proteomes" id="UP000316639"/>
    </source>
</evidence>
<dbReference type="PANTHER" id="PTHR43798:SF27">
    <property type="entry name" value="HYDROLASE ALPHA_BETA HYDROLASE FOLD FAMILY"/>
    <property type="match status" value="1"/>
</dbReference>
<dbReference type="SUPFAM" id="SSF53474">
    <property type="entry name" value="alpha/beta-Hydrolases"/>
    <property type="match status" value="1"/>
</dbReference>
<name>A0A563ELE0_9PSEU</name>
<dbReference type="GO" id="GO:0016020">
    <property type="term" value="C:membrane"/>
    <property type="evidence" value="ECO:0007669"/>
    <property type="project" value="TreeGrafter"/>
</dbReference>
<protein>
    <submittedName>
        <fullName evidence="2">Alpha/beta hydrolase</fullName>
    </submittedName>
</protein>
<reference evidence="2 3" key="1">
    <citation type="submission" date="2019-07" db="EMBL/GenBank/DDBJ databases">
        <title>Lentzea xizangensis sp. nov., isolated from Qinghai-Tibetan Plateau Soils.</title>
        <authorList>
            <person name="Huang J."/>
        </authorList>
    </citation>
    <scope>NUCLEOTIDE SEQUENCE [LARGE SCALE GENOMIC DNA]</scope>
    <source>
        <strain evidence="2 3">FXJ1.1311</strain>
    </source>
</reference>
<dbReference type="InterPro" id="IPR029058">
    <property type="entry name" value="AB_hydrolase_fold"/>
</dbReference>
<dbReference type="AlphaFoldDB" id="A0A563ELE0"/>
<dbReference type="InterPro" id="IPR000639">
    <property type="entry name" value="Epox_hydrolase-like"/>
</dbReference>
<dbReference type="PANTHER" id="PTHR43798">
    <property type="entry name" value="MONOACYLGLYCEROL LIPASE"/>
    <property type="match status" value="1"/>
</dbReference>
<dbReference type="Pfam" id="PF00561">
    <property type="entry name" value="Abhydrolase_1"/>
    <property type="match status" value="1"/>
</dbReference>
<dbReference type="Gene3D" id="3.40.50.1820">
    <property type="entry name" value="alpha/beta hydrolase"/>
    <property type="match status" value="1"/>
</dbReference>
<proteinExistence type="predicted"/>
<dbReference type="PRINTS" id="PR00412">
    <property type="entry name" value="EPOXHYDRLASE"/>
</dbReference>
<dbReference type="EMBL" id="VOBR01000023">
    <property type="protein sequence ID" value="TWP47919.1"/>
    <property type="molecule type" value="Genomic_DNA"/>
</dbReference>
<dbReference type="Proteomes" id="UP000316639">
    <property type="component" value="Unassembled WGS sequence"/>
</dbReference>
<dbReference type="OrthoDB" id="9796770at2"/>
<dbReference type="RefSeq" id="WP_146356952.1">
    <property type="nucleotide sequence ID" value="NZ_VOBR01000023.1"/>
</dbReference>
<dbReference type="GO" id="GO:0016787">
    <property type="term" value="F:hydrolase activity"/>
    <property type="evidence" value="ECO:0007669"/>
    <property type="project" value="UniProtKB-KW"/>
</dbReference>
<evidence type="ECO:0000259" key="1">
    <source>
        <dbReference type="Pfam" id="PF00561"/>
    </source>
</evidence>
<dbReference type="InterPro" id="IPR000073">
    <property type="entry name" value="AB_hydrolase_1"/>
</dbReference>
<organism evidence="2 3">
    <name type="scientific">Lentzea tibetensis</name>
    <dbReference type="NCBI Taxonomy" id="2591470"/>
    <lineage>
        <taxon>Bacteria</taxon>
        <taxon>Bacillati</taxon>
        <taxon>Actinomycetota</taxon>
        <taxon>Actinomycetes</taxon>
        <taxon>Pseudonocardiales</taxon>
        <taxon>Pseudonocardiaceae</taxon>
        <taxon>Lentzea</taxon>
    </lineage>
</organism>
<keyword evidence="3" id="KW-1185">Reference proteome</keyword>
<feature type="domain" description="AB hydrolase-1" evidence="1">
    <location>
        <begin position="22"/>
        <end position="265"/>
    </location>
</feature>
<accession>A0A563ELE0</accession>
<evidence type="ECO:0000313" key="2">
    <source>
        <dbReference type="EMBL" id="TWP47919.1"/>
    </source>
</evidence>